<dbReference type="Proteomes" id="UP000481861">
    <property type="component" value="Unassembled WGS sequence"/>
</dbReference>
<protein>
    <submittedName>
        <fullName evidence="1">Uncharacterized protein</fullName>
    </submittedName>
</protein>
<name>A0A7C8I6W7_9PLEO</name>
<proteinExistence type="predicted"/>
<dbReference type="AlphaFoldDB" id="A0A7C8I6W7"/>
<organism evidence="1 2">
    <name type="scientific">Massariosphaeria phaeospora</name>
    <dbReference type="NCBI Taxonomy" id="100035"/>
    <lineage>
        <taxon>Eukaryota</taxon>
        <taxon>Fungi</taxon>
        <taxon>Dikarya</taxon>
        <taxon>Ascomycota</taxon>
        <taxon>Pezizomycotina</taxon>
        <taxon>Dothideomycetes</taxon>
        <taxon>Pleosporomycetidae</taxon>
        <taxon>Pleosporales</taxon>
        <taxon>Pleosporales incertae sedis</taxon>
        <taxon>Massariosphaeria</taxon>
    </lineage>
</organism>
<comment type="caution">
    <text evidence="1">The sequence shown here is derived from an EMBL/GenBank/DDBJ whole genome shotgun (WGS) entry which is preliminary data.</text>
</comment>
<accession>A0A7C8I6W7</accession>
<dbReference type="OrthoDB" id="3801226at2759"/>
<evidence type="ECO:0000313" key="1">
    <source>
        <dbReference type="EMBL" id="KAF2872188.1"/>
    </source>
</evidence>
<sequence length="241" mass="28157">MDPKFVGQSVAQEVAETYYSENTFFVVREYLLPNLLSSHRFLTAFQPYNHIRKLTVLCHMYRAELISNRSEGDEIVPSDNARGLQFLTSTYNGLSSLCLLKQRDKLEITIHLESMNIPSFSRPRRRVEFKLREESWMLHFLEVLRQPVYDLLHSGSRVTVYHRNNDSYRYLTKFGDANPNPKDLFQVTAEEWHKEKSEHGVWHFSRNLLDREAIESDETPLCEALGKRWGVQSALGGFRGI</sequence>
<gene>
    <name evidence="1" type="ORF">BDV95DRAFT_38338</name>
</gene>
<reference evidence="1 2" key="1">
    <citation type="submission" date="2020-01" db="EMBL/GenBank/DDBJ databases">
        <authorList>
            <consortium name="DOE Joint Genome Institute"/>
            <person name="Haridas S."/>
            <person name="Albert R."/>
            <person name="Binder M."/>
            <person name="Bloem J."/>
            <person name="Labutti K."/>
            <person name="Salamov A."/>
            <person name="Andreopoulos B."/>
            <person name="Baker S.E."/>
            <person name="Barry K."/>
            <person name="Bills G."/>
            <person name="Bluhm B.H."/>
            <person name="Cannon C."/>
            <person name="Castanera R."/>
            <person name="Culley D.E."/>
            <person name="Daum C."/>
            <person name="Ezra D."/>
            <person name="Gonzalez J.B."/>
            <person name="Henrissat B."/>
            <person name="Kuo A."/>
            <person name="Liang C."/>
            <person name="Lipzen A."/>
            <person name="Lutzoni F."/>
            <person name="Magnuson J."/>
            <person name="Mondo S."/>
            <person name="Nolan M."/>
            <person name="Ohm R."/>
            <person name="Pangilinan J."/>
            <person name="Park H.-J.H."/>
            <person name="Ramirez L."/>
            <person name="Alfaro M."/>
            <person name="Sun H."/>
            <person name="Tritt A."/>
            <person name="Yoshinaga Y."/>
            <person name="Zwiers L.-H.L."/>
            <person name="Turgeon B.G."/>
            <person name="Goodwin S.B."/>
            <person name="Spatafora J.W."/>
            <person name="Crous P.W."/>
            <person name="Grigoriev I.V."/>
        </authorList>
    </citation>
    <scope>NUCLEOTIDE SEQUENCE [LARGE SCALE GENOMIC DNA]</scope>
    <source>
        <strain evidence="1 2">CBS 611.86</strain>
    </source>
</reference>
<keyword evidence="2" id="KW-1185">Reference proteome</keyword>
<dbReference type="EMBL" id="JAADJZ010000010">
    <property type="protein sequence ID" value="KAF2872188.1"/>
    <property type="molecule type" value="Genomic_DNA"/>
</dbReference>
<evidence type="ECO:0000313" key="2">
    <source>
        <dbReference type="Proteomes" id="UP000481861"/>
    </source>
</evidence>